<dbReference type="RefSeq" id="WP_091180208.1">
    <property type="nucleotide sequence ID" value="NZ_FOMT01000001.1"/>
</dbReference>
<evidence type="ECO:0000256" key="2">
    <source>
        <dbReference type="ARBA" id="ARBA00022729"/>
    </source>
</evidence>
<protein>
    <submittedName>
        <fullName evidence="6">ABC-type glycerol-3-phosphate transport system, substrate-binding protein</fullName>
    </submittedName>
</protein>
<evidence type="ECO:0000313" key="6">
    <source>
        <dbReference type="EMBL" id="SFD52393.1"/>
    </source>
</evidence>
<evidence type="ECO:0000313" key="7">
    <source>
        <dbReference type="Proteomes" id="UP000198855"/>
    </source>
</evidence>
<dbReference type="PANTHER" id="PTHR43649:SF33">
    <property type="entry name" value="POLYGALACTURONAN_RHAMNOGALACTURONAN-BINDING PROTEIN YTCQ"/>
    <property type="match status" value="1"/>
</dbReference>
<evidence type="ECO:0000256" key="1">
    <source>
        <dbReference type="ARBA" id="ARBA00022475"/>
    </source>
</evidence>
<sequence>MRKTAWMMLIIIAVSWVLAGCSGRGETDGNGNRAETEAAGVQTLTVLTNRIDLIENGTMERYAKPFELEHPGTKIEFQGLGNYTADIMTRLSTLNMGDVLLLPANMLAQDLPQYFEPIPDKLFDSVRFADYKSVNGVRYGIASGASTIGIVYNKKAFEKAGISEAPTTLSSFYEVCEKLKEAGITPVFLNYGAQWPMKTWGEELVSFMTGDPDYLNKMAETDKPWDLDNQWGHSIKIVQTLIHKGYTEQGLMTNQWESSKKKLASGDAAMFLNGNWVINQIIEAGADPDEIGFFPFPYDDSEKRYAPMLPDWFVGVSKFSSNKQLAESWVKYFVTQSGYVEEQGYLPVKINSDTAMSPQLEQFMSFSPSFVESVPPSDKFLQIAEKANISLWSGDYIQEWIASSDLQKTFEQYNARWQEARQLEQ</sequence>
<dbReference type="OrthoDB" id="2060074at2"/>
<name>A0A1I1T7X4_9BACL</name>
<keyword evidence="5" id="KW-0449">Lipoprotein</keyword>
<dbReference type="SUPFAM" id="SSF53850">
    <property type="entry name" value="Periplasmic binding protein-like II"/>
    <property type="match status" value="1"/>
</dbReference>
<dbReference type="PROSITE" id="PS51257">
    <property type="entry name" value="PROKAR_LIPOPROTEIN"/>
    <property type="match status" value="1"/>
</dbReference>
<reference evidence="7" key="1">
    <citation type="submission" date="2016-10" db="EMBL/GenBank/DDBJ databases">
        <authorList>
            <person name="Varghese N."/>
            <person name="Submissions S."/>
        </authorList>
    </citation>
    <scope>NUCLEOTIDE SEQUENCE [LARGE SCALE GENOMIC DNA]</scope>
    <source>
        <strain evidence="7">CGMCC 1.10784</strain>
    </source>
</reference>
<dbReference type="PANTHER" id="PTHR43649">
    <property type="entry name" value="ARABINOSE-BINDING PROTEIN-RELATED"/>
    <property type="match status" value="1"/>
</dbReference>
<dbReference type="InterPro" id="IPR050490">
    <property type="entry name" value="Bact_solute-bd_prot1"/>
</dbReference>
<gene>
    <name evidence="6" type="ORF">SAMN05216378_0311</name>
</gene>
<evidence type="ECO:0000256" key="5">
    <source>
        <dbReference type="ARBA" id="ARBA00023288"/>
    </source>
</evidence>
<dbReference type="STRING" id="1045775.SAMN05216378_0311"/>
<accession>A0A1I1T7X4</accession>
<evidence type="ECO:0000256" key="4">
    <source>
        <dbReference type="ARBA" id="ARBA00023139"/>
    </source>
</evidence>
<keyword evidence="2" id="KW-0732">Signal</keyword>
<dbReference type="AlphaFoldDB" id="A0A1I1T7X4"/>
<keyword evidence="1" id="KW-1003">Cell membrane</keyword>
<dbReference type="InterPro" id="IPR006059">
    <property type="entry name" value="SBP"/>
</dbReference>
<dbReference type="Pfam" id="PF01547">
    <property type="entry name" value="SBP_bac_1"/>
    <property type="match status" value="1"/>
</dbReference>
<evidence type="ECO:0000256" key="3">
    <source>
        <dbReference type="ARBA" id="ARBA00023136"/>
    </source>
</evidence>
<dbReference type="Gene3D" id="3.40.190.10">
    <property type="entry name" value="Periplasmic binding protein-like II"/>
    <property type="match status" value="2"/>
</dbReference>
<proteinExistence type="predicted"/>
<keyword evidence="3" id="KW-0472">Membrane</keyword>
<dbReference type="Proteomes" id="UP000198855">
    <property type="component" value="Unassembled WGS sequence"/>
</dbReference>
<keyword evidence="4" id="KW-0564">Palmitate</keyword>
<dbReference type="EMBL" id="FOMT01000001">
    <property type="protein sequence ID" value="SFD52393.1"/>
    <property type="molecule type" value="Genomic_DNA"/>
</dbReference>
<organism evidence="6 7">
    <name type="scientific">Paenibacillus catalpae</name>
    <dbReference type="NCBI Taxonomy" id="1045775"/>
    <lineage>
        <taxon>Bacteria</taxon>
        <taxon>Bacillati</taxon>
        <taxon>Bacillota</taxon>
        <taxon>Bacilli</taxon>
        <taxon>Bacillales</taxon>
        <taxon>Paenibacillaceae</taxon>
        <taxon>Paenibacillus</taxon>
    </lineage>
</organism>
<keyword evidence="7" id="KW-1185">Reference proteome</keyword>